<comment type="caution">
    <text evidence="2">The sequence shown here is derived from an EMBL/GenBank/DDBJ whole genome shotgun (WGS) entry which is preliminary data.</text>
</comment>
<feature type="transmembrane region" description="Helical" evidence="1">
    <location>
        <begin position="63"/>
        <end position="82"/>
    </location>
</feature>
<evidence type="ECO:0000313" key="2">
    <source>
        <dbReference type="EMBL" id="MDQ0256751.1"/>
    </source>
</evidence>
<dbReference type="Pfam" id="PF10011">
    <property type="entry name" value="DUF2254"/>
    <property type="match status" value="1"/>
</dbReference>
<organism evidence="2 3">
    <name type="scientific">Evansella vedderi</name>
    <dbReference type="NCBI Taxonomy" id="38282"/>
    <lineage>
        <taxon>Bacteria</taxon>
        <taxon>Bacillati</taxon>
        <taxon>Bacillota</taxon>
        <taxon>Bacilli</taxon>
        <taxon>Bacillales</taxon>
        <taxon>Bacillaceae</taxon>
        <taxon>Evansella</taxon>
    </lineage>
</organism>
<feature type="transmembrane region" description="Helical" evidence="1">
    <location>
        <begin position="12"/>
        <end position="33"/>
    </location>
</feature>
<feature type="transmembrane region" description="Helical" evidence="1">
    <location>
        <begin position="39"/>
        <end position="56"/>
    </location>
</feature>
<proteinExistence type="predicted"/>
<feature type="transmembrane region" description="Helical" evidence="1">
    <location>
        <begin position="132"/>
        <end position="153"/>
    </location>
</feature>
<gene>
    <name evidence="2" type="ORF">J2S74_004173</name>
</gene>
<keyword evidence="1" id="KW-0472">Membrane</keyword>
<name>A0ABU0A197_9BACI</name>
<dbReference type="EMBL" id="JAUSUG010000019">
    <property type="protein sequence ID" value="MDQ0256751.1"/>
    <property type="molecule type" value="Genomic_DNA"/>
</dbReference>
<dbReference type="Proteomes" id="UP001230005">
    <property type="component" value="Unassembled WGS sequence"/>
</dbReference>
<dbReference type="RefSeq" id="WP_307329387.1">
    <property type="nucleotide sequence ID" value="NZ_JAUSUG010000019.1"/>
</dbReference>
<keyword evidence="3" id="KW-1185">Reference proteome</keyword>
<dbReference type="InterPro" id="IPR018723">
    <property type="entry name" value="DUF2254_membrane"/>
</dbReference>
<feature type="transmembrane region" description="Helical" evidence="1">
    <location>
        <begin position="102"/>
        <end position="123"/>
    </location>
</feature>
<keyword evidence="1" id="KW-0812">Transmembrane</keyword>
<evidence type="ECO:0000313" key="3">
    <source>
        <dbReference type="Proteomes" id="UP001230005"/>
    </source>
</evidence>
<reference evidence="2 3" key="1">
    <citation type="submission" date="2023-07" db="EMBL/GenBank/DDBJ databases">
        <title>Genomic Encyclopedia of Type Strains, Phase IV (KMG-IV): sequencing the most valuable type-strain genomes for metagenomic binning, comparative biology and taxonomic classification.</title>
        <authorList>
            <person name="Goeker M."/>
        </authorList>
    </citation>
    <scope>NUCLEOTIDE SEQUENCE [LARGE SCALE GENOMIC DNA]</scope>
    <source>
        <strain evidence="2 3">DSM 9768</strain>
    </source>
</reference>
<sequence>MKYYLLQIKQNIWLVPSLYCVAASLLAFGVIYLDTVHGETIVDIIPAIILISVDLAQTILGTIAAALLTMITITFSTIMVVLTTYSTQFSPRTLSDFISNKVTMRVLGVYMGGIMYSILTLLFMREDLTHEVIAGPIGVLIAIICLAFFAYFIHHVATNIQVSTLINDVTMTTLKTVKDRITAKKGEEIKITSEKPNFPAGKTAFFHVKNKELGYIQLIEFHHLFKLAKEKDLVIEVKMPIGTFVKPGDILITVYYESDSAPPFKSKKYIKIGNDRTILQDVEFGVRKIVEVTLRAISPGINDPNTAIDCIFHLGKLLAEASKLDGNYISYYDNDKGRIVAVQSCFDDVLYATFYQICHYGRKDISVLLAIYEALIIIAEENGPSIRKKVWDCSKYIYENFDVNHLHEMDLPYLDAKKNRLRELVLDGMEGSI</sequence>
<accession>A0ABU0A197</accession>
<evidence type="ECO:0000256" key="1">
    <source>
        <dbReference type="SAM" id="Phobius"/>
    </source>
</evidence>
<keyword evidence="1" id="KW-1133">Transmembrane helix</keyword>
<protein>
    <submittedName>
        <fullName evidence="2">Membrane protein</fullName>
    </submittedName>
</protein>